<sequence>MLERHDPEISNPAVTKIDQSVEASQTYATAQQATDLDESGYPICHTLAAWGLTATLNIIPKQFSKGFEAEEGWRTYPVGE</sequence>
<dbReference type="EMBL" id="PPTA01000018">
    <property type="protein sequence ID" value="TFA98605.1"/>
    <property type="molecule type" value="Genomic_DNA"/>
</dbReference>
<organism evidence="1 2">
    <name type="scientific">Trichoderma ghanense</name>
    <dbReference type="NCBI Taxonomy" id="65468"/>
    <lineage>
        <taxon>Eukaryota</taxon>
        <taxon>Fungi</taxon>
        <taxon>Dikarya</taxon>
        <taxon>Ascomycota</taxon>
        <taxon>Pezizomycotina</taxon>
        <taxon>Sordariomycetes</taxon>
        <taxon>Hypocreomycetidae</taxon>
        <taxon>Hypocreales</taxon>
        <taxon>Hypocreaceae</taxon>
        <taxon>Trichoderma</taxon>
    </lineage>
</organism>
<dbReference type="Proteomes" id="UP001642720">
    <property type="component" value="Unassembled WGS sequence"/>
</dbReference>
<gene>
    <name evidence="1" type="ORF">CCMA1212_009595</name>
</gene>
<protein>
    <submittedName>
        <fullName evidence="1">Uncharacterized protein</fullName>
    </submittedName>
</protein>
<dbReference type="RefSeq" id="XP_073554807.1">
    <property type="nucleotide sequence ID" value="XM_073706671.1"/>
</dbReference>
<name>A0ABY2GS38_9HYPO</name>
<dbReference type="GeneID" id="300581121"/>
<reference evidence="1 2" key="1">
    <citation type="submission" date="2018-01" db="EMBL/GenBank/DDBJ databases">
        <title>Genome characterization of the sugarcane-associated fungus Trichoderma ghanense CCMA-1212 and their application in lignocelulose bioconversion.</title>
        <authorList>
            <person name="Steindorff A.S."/>
            <person name="Mendes T.D."/>
            <person name="Vilela E.S.D."/>
            <person name="Rodrigues D.S."/>
            <person name="Formighieri E.F."/>
            <person name="Melo I.S."/>
            <person name="Favaro L.C.L."/>
        </authorList>
    </citation>
    <scope>NUCLEOTIDE SEQUENCE [LARGE SCALE GENOMIC DNA]</scope>
    <source>
        <strain evidence="1 2">CCMA-1212</strain>
    </source>
</reference>
<accession>A0ABY2GS38</accession>
<evidence type="ECO:0000313" key="1">
    <source>
        <dbReference type="EMBL" id="TFA98605.1"/>
    </source>
</evidence>
<proteinExistence type="predicted"/>
<comment type="caution">
    <text evidence="1">The sequence shown here is derived from an EMBL/GenBank/DDBJ whole genome shotgun (WGS) entry which is preliminary data.</text>
</comment>
<keyword evidence="2" id="KW-1185">Reference proteome</keyword>
<evidence type="ECO:0000313" key="2">
    <source>
        <dbReference type="Proteomes" id="UP001642720"/>
    </source>
</evidence>